<evidence type="ECO:0000256" key="4">
    <source>
        <dbReference type="ARBA" id="ARBA00023136"/>
    </source>
</evidence>
<gene>
    <name evidence="7" type="ORF">K504DRAFT_477199</name>
</gene>
<feature type="transmembrane region" description="Helical" evidence="6">
    <location>
        <begin position="14"/>
        <end position="32"/>
    </location>
</feature>
<organism evidence="7 8">
    <name type="scientific">Pleomassaria siparia CBS 279.74</name>
    <dbReference type="NCBI Taxonomy" id="1314801"/>
    <lineage>
        <taxon>Eukaryota</taxon>
        <taxon>Fungi</taxon>
        <taxon>Dikarya</taxon>
        <taxon>Ascomycota</taxon>
        <taxon>Pezizomycotina</taxon>
        <taxon>Dothideomycetes</taxon>
        <taxon>Pleosporomycetidae</taxon>
        <taxon>Pleosporales</taxon>
        <taxon>Pleomassariaceae</taxon>
        <taxon>Pleomassaria</taxon>
    </lineage>
</organism>
<dbReference type="Pfam" id="PF08592">
    <property type="entry name" value="Anthrone_oxy"/>
    <property type="match status" value="1"/>
</dbReference>
<dbReference type="Proteomes" id="UP000799428">
    <property type="component" value="Unassembled WGS sequence"/>
</dbReference>
<evidence type="ECO:0000256" key="2">
    <source>
        <dbReference type="ARBA" id="ARBA00022692"/>
    </source>
</evidence>
<evidence type="ECO:0008006" key="9">
    <source>
        <dbReference type="Google" id="ProtNLM"/>
    </source>
</evidence>
<feature type="transmembrane region" description="Helical" evidence="6">
    <location>
        <begin position="95"/>
        <end position="115"/>
    </location>
</feature>
<feature type="transmembrane region" description="Helical" evidence="6">
    <location>
        <begin position="63"/>
        <end position="83"/>
    </location>
</feature>
<evidence type="ECO:0000256" key="3">
    <source>
        <dbReference type="ARBA" id="ARBA00022989"/>
    </source>
</evidence>
<evidence type="ECO:0000256" key="6">
    <source>
        <dbReference type="SAM" id="Phobius"/>
    </source>
</evidence>
<evidence type="ECO:0000256" key="1">
    <source>
        <dbReference type="ARBA" id="ARBA00004141"/>
    </source>
</evidence>
<dbReference type="OrthoDB" id="5954308at2759"/>
<dbReference type="PANTHER" id="PTHR35042">
    <property type="entry name" value="ANTHRONE OXYGENASE ENCC"/>
    <property type="match status" value="1"/>
</dbReference>
<keyword evidence="2 6" id="KW-0812">Transmembrane</keyword>
<evidence type="ECO:0000313" key="7">
    <source>
        <dbReference type="EMBL" id="KAF2708747.1"/>
    </source>
</evidence>
<feature type="transmembrane region" description="Helical" evidence="6">
    <location>
        <begin position="160"/>
        <end position="178"/>
    </location>
</feature>
<proteinExistence type="inferred from homology"/>
<accession>A0A6G1K8Q4</accession>
<evidence type="ECO:0000256" key="5">
    <source>
        <dbReference type="ARBA" id="ARBA00034313"/>
    </source>
</evidence>
<dbReference type="EMBL" id="MU005771">
    <property type="protein sequence ID" value="KAF2708747.1"/>
    <property type="molecule type" value="Genomic_DNA"/>
</dbReference>
<dbReference type="AlphaFoldDB" id="A0A6G1K8Q4"/>
<dbReference type="GO" id="GO:0016020">
    <property type="term" value="C:membrane"/>
    <property type="evidence" value="ECO:0007669"/>
    <property type="project" value="UniProtKB-SubCell"/>
</dbReference>
<dbReference type="InterPro" id="IPR013901">
    <property type="entry name" value="Anthrone_oxy"/>
</dbReference>
<comment type="subcellular location">
    <subcellularLocation>
        <location evidence="1">Membrane</location>
        <topology evidence="1">Multi-pass membrane protein</topology>
    </subcellularLocation>
</comment>
<evidence type="ECO:0000313" key="8">
    <source>
        <dbReference type="Proteomes" id="UP000799428"/>
    </source>
</evidence>
<keyword evidence="3 6" id="KW-1133">Transmembrane helix</keyword>
<name>A0A6G1K8Q4_9PLEO</name>
<keyword evidence="4 6" id="KW-0472">Membrane</keyword>
<comment type="similarity">
    <text evidence="5">Belongs to the anthrone oxygenase family.</text>
</comment>
<dbReference type="PANTHER" id="PTHR35042:SF1">
    <property type="entry name" value="DUF1772-DOMAIN-CONTAINING PROTEIN"/>
    <property type="match status" value="1"/>
</dbReference>
<sequence length="198" mass="20859">MATSGYIFNERPPIGLLVAQAVGITASTFLFGQNAAISYMFVPAVLQAPAPLAVRQWKKVFDIGYANGPVLALISGAAFAFVAYKQDPSSLPFRFNVAAAVLVPSTVPFTFAFMVPTNTKLDEKLDSFAGTALTDKEAEAGVAKEETTHALLDKWATLNLARAGIIGVASILGVWAAVDKREAVSSSFKLASGANRMG</sequence>
<keyword evidence="8" id="KW-1185">Reference proteome</keyword>
<reference evidence="7" key="1">
    <citation type="journal article" date="2020" name="Stud. Mycol.">
        <title>101 Dothideomycetes genomes: a test case for predicting lifestyles and emergence of pathogens.</title>
        <authorList>
            <person name="Haridas S."/>
            <person name="Albert R."/>
            <person name="Binder M."/>
            <person name="Bloem J."/>
            <person name="Labutti K."/>
            <person name="Salamov A."/>
            <person name="Andreopoulos B."/>
            <person name="Baker S."/>
            <person name="Barry K."/>
            <person name="Bills G."/>
            <person name="Bluhm B."/>
            <person name="Cannon C."/>
            <person name="Castanera R."/>
            <person name="Culley D."/>
            <person name="Daum C."/>
            <person name="Ezra D."/>
            <person name="Gonzalez J."/>
            <person name="Henrissat B."/>
            <person name="Kuo A."/>
            <person name="Liang C."/>
            <person name="Lipzen A."/>
            <person name="Lutzoni F."/>
            <person name="Magnuson J."/>
            <person name="Mondo S."/>
            <person name="Nolan M."/>
            <person name="Ohm R."/>
            <person name="Pangilinan J."/>
            <person name="Park H.-J."/>
            <person name="Ramirez L."/>
            <person name="Alfaro M."/>
            <person name="Sun H."/>
            <person name="Tritt A."/>
            <person name="Yoshinaga Y."/>
            <person name="Zwiers L.-H."/>
            <person name="Turgeon B."/>
            <person name="Goodwin S."/>
            <person name="Spatafora J."/>
            <person name="Crous P."/>
            <person name="Grigoriev I."/>
        </authorList>
    </citation>
    <scope>NUCLEOTIDE SEQUENCE</scope>
    <source>
        <strain evidence="7">CBS 279.74</strain>
    </source>
</reference>
<protein>
    <recommendedName>
        <fullName evidence="9">DUF1772-domain-containing protein</fullName>
    </recommendedName>
</protein>